<accession>A0A0E9U6X0</accession>
<evidence type="ECO:0000313" key="1">
    <source>
        <dbReference type="EMBL" id="JAH61586.1"/>
    </source>
</evidence>
<reference evidence="1" key="1">
    <citation type="submission" date="2014-11" db="EMBL/GenBank/DDBJ databases">
        <authorList>
            <person name="Amaro Gonzalez C."/>
        </authorList>
    </citation>
    <scope>NUCLEOTIDE SEQUENCE</scope>
</reference>
<name>A0A0E9U6X0_ANGAN</name>
<reference evidence="1" key="2">
    <citation type="journal article" date="2015" name="Fish Shellfish Immunol.">
        <title>Early steps in the European eel (Anguilla anguilla)-Vibrio vulnificus interaction in the gills: Role of the RtxA13 toxin.</title>
        <authorList>
            <person name="Callol A."/>
            <person name="Pajuelo D."/>
            <person name="Ebbesson L."/>
            <person name="Teles M."/>
            <person name="MacKenzie S."/>
            <person name="Amaro C."/>
        </authorList>
    </citation>
    <scope>NUCLEOTIDE SEQUENCE</scope>
</reference>
<dbReference type="EMBL" id="GBXM01046991">
    <property type="protein sequence ID" value="JAH61586.1"/>
    <property type="molecule type" value="Transcribed_RNA"/>
</dbReference>
<proteinExistence type="predicted"/>
<dbReference type="AlphaFoldDB" id="A0A0E9U6X0"/>
<protein>
    <submittedName>
        <fullName evidence="1">Uncharacterized protein</fullName>
    </submittedName>
</protein>
<sequence length="48" mass="5405">MQQAFLSVQFSTDTHTQTRRACGHPDLLLFTTGIFYLKAIICSFCCSC</sequence>
<organism evidence="1">
    <name type="scientific">Anguilla anguilla</name>
    <name type="common">European freshwater eel</name>
    <name type="synonym">Muraena anguilla</name>
    <dbReference type="NCBI Taxonomy" id="7936"/>
    <lineage>
        <taxon>Eukaryota</taxon>
        <taxon>Metazoa</taxon>
        <taxon>Chordata</taxon>
        <taxon>Craniata</taxon>
        <taxon>Vertebrata</taxon>
        <taxon>Euteleostomi</taxon>
        <taxon>Actinopterygii</taxon>
        <taxon>Neopterygii</taxon>
        <taxon>Teleostei</taxon>
        <taxon>Anguilliformes</taxon>
        <taxon>Anguillidae</taxon>
        <taxon>Anguilla</taxon>
    </lineage>
</organism>